<gene>
    <name evidence="6" type="ORF">DIURU_000773</name>
</gene>
<sequence>MLDTQDLQGAFKLANLTVAGLAVLTGVFQLFSGLQPFIHGLFIIAFGLLIGLLEFRIPAEVATYASFMFSFIGRGVFYILIASLVNGGSFLRVVSSMLIFLVGLVYVGLEAVPSITPPENMSTDGVTLETEDIV</sequence>
<dbReference type="VEuPathDB" id="FungiDB:DIURU_000773"/>
<feature type="transmembrane region" description="Helical" evidence="5">
    <location>
        <begin position="37"/>
        <end position="55"/>
    </location>
</feature>
<dbReference type="GeneID" id="54779426"/>
<protein>
    <recommendedName>
        <fullName evidence="8">Golgi apparatus membrane protein TVP15</fullName>
    </recommendedName>
</protein>
<dbReference type="Pfam" id="PF08507">
    <property type="entry name" value="COPI_assoc"/>
    <property type="match status" value="1"/>
</dbReference>
<dbReference type="OMA" id="MDYSDAF"/>
<keyword evidence="4 5" id="KW-0472">Membrane</keyword>
<feature type="transmembrane region" description="Helical" evidence="5">
    <location>
        <begin position="62"/>
        <end position="84"/>
    </location>
</feature>
<proteinExistence type="predicted"/>
<feature type="transmembrane region" description="Helical" evidence="5">
    <location>
        <begin position="90"/>
        <end position="109"/>
    </location>
</feature>
<dbReference type="PANTHER" id="PTHR28128">
    <property type="entry name" value="GOLGI APPARATUS MEMBRANE PROTEIN TVP15"/>
    <property type="match status" value="1"/>
</dbReference>
<dbReference type="PANTHER" id="PTHR28128:SF1">
    <property type="entry name" value="GOLGI APPARATUS MEMBRANE PROTEIN TVP15"/>
    <property type="match status" value="1"/>
</dbReference>
<organism evidence="6 7">
    <name type="scientific">Diutina rugosa</name>
    <name type="common">Yeast</name>
    <name type="synonym">Candida rugosa</name>
    <dbReference type="NCBI Taxonomy" id="5481"/>
    <lineage>
        <taxon>Eukaryota</taxon>
        <taxon>Fungi</taxon>
        <taxon>Dikarya</taxon>
        <taxon>Ascomycota</taxon>
        <taxon>Saccharomycotina</taxon>
        <taxon>Pichiomycetes</taxon>
        <taxon>Debaryomycetaceae</taxon>
        <taxon>Diutina</taxon>
    </lineage>
</organism>
<evidence type="ECO:0000313" key="7">
    <source>
        <dbReference type="Proteomes" id="UP000449547"/>
    </source>
</evidence>
<dbReference type="RefSeq" id="XP_034014440.1">
    <property type="nucleotide sequence ID" value="XM_034159058.1"/>
</dbReference>
<keyword evidence="7" id="KW-1185">Reference proteome</keyword>
<comment type="caution">
    <text evidence="6">The sequence shown here is derived from an EMBL/GenBank/DDBJ whole genome shotgun (WGS) entry which is preliminary data.</text>
</comment>
<evidence type="ECO:0000256" key="5">
    <source>
        <dbReference type="SAM" id="Phobius"/>
    </source>
</evidence>
<reference evidence="6 7" key="1">
    <citation type="submission" date="2019-07" db="EMBL/GenBank/DDBJ databases">
        <title>Genome assembly of two rare yeast pathogens: Diutina rugosa and Trichomonascus ciferrii.</title>
        <authorList>
            <person name="Mixao V."/>
            <person name="Saus E."/>
            <person name="Hansen A."/>
            <person name="Lass-Flor C."/>
            <person name="Gabaldon T."/>
        </authorList>
    </citation>
    <scope>NUCLEOTIDE SEQUENCE [LARGE SCALE GENOMIC DNA]</scope>
    <source>
        <strain evidence="6 7">CBS 613</strain>
    </source>
</reference>
<accession>A0A642UX48</accession>
<dbReference type="EMBL" id="SWFT01000027">
    <property type="protein sequence ID" value="KAA8907089.1"/>
    <property type="molecule type" value="Genomic_DNA"/>
</dbReference>
<evidence type="ECO:0000256" key="1">
    <source>
        <dbReference type="ARBA" id="ARBA00004141"/>
    </source>
</evidence>
<keyword evidence="2 5" id="KW-0812">Transmembrane</keyword>
<name>A0A642UX48_DIURU</name>
<feature type="transmembrane region" description="Helical" evidence="5">
    <location>
        <begin position="12"/>
        <end position="31"/>
    </location>
</feature>
<evidence type="ECO:0000313" key="6">
    <source>
        <dbReference type="EMBL" id="KAA8907089.1"/>
    </source>
</evidence>
<dbReference type="InterPro" id="IPR013714">
    <property type="entry name" value="Golgi_TVP15"/>
</dbReference>
<keyword evidence="3 5" id="KW-1133">Transmembrane helix</keyword>
<dbReference type="GO" id="GO:0000139">
    <property type="term" value="C:Golgi membrane"/>
    <property type="evidence" value="ECO:0007669"/>
    <property type="project" value="TreeGrafter"/>
</dbReference>
<dbReference type="Proteomes" id="UP000449547">
    <property type="component" value="Unassembled WGS sequence"/>
</dbReference>
<evidence type="ECO:0000256" key="3">
    <source>
        <dbReference type="ARBA" id="ARBA00022989"/>
    </source>
</evidence>
<evidence type="ECO:0008006" key="8">
    <source>
        <dbReference type="Google" id="ProtNLM"/>
    </source>
</evidence>
<comment type="subcellular location">
    <subcellularLocation>
        <location evidence="1">Membrane</location>
        <topology evidence="1">Multi-pass membrane protein</topology>
    </subcellularLocation>
</comment>
<dbReference type="GO" id="GO:0016192">
    <property type="term" value="P:vesicle-mediated transport"/>
    <property type="evidence" value="ECO:0007669"/>
    <property type="project" value="TreeGrafter"/>
</dbReference>
<evidence type="ECO:0000256" key="4">
    <source>
        <dbReference type="ARBA" id="ARBA00023136"/>
    </source>
</evidence>
<evidence type="ECO:0000256" key="2">
    <source>
        <dbReference type="ARBA" id="ARBA00022692"/>
    </source>
</evidence>
<dbReference type="AlphaFoldDB" id="A0A642UX48"/>
<dbReference type="OrthoDB" id="423534at2759"/>